<accession>A0A8H6KAV1</accession>
<evidence type="ECO:0000313" key="3">
    <source>
        <dbReference type="Proteomes" id="UP000639643"/>
    </source>
</evidence>
<dbReference type="EMBL" id="WIGM01000342">
    <property type="protein sequence ID" value="KAF6828282.1"/>
    <property type="molecule type" value="Genomic_DNA"/>
</dbReference>
<keyword evidence="3" id="KW-1185">Reference proteome</keyword>
<feature type="region of interest" description="Disordered" evidence="1">
    <location>
        <begin position="1"/>
        <end position="29"/>
    </location>
</feature>
<evidence type="ECO:0000313" key="2">
    <source>
        <dbReference type="EMBL" id="KAF6828282.1"/>
    </source>
</evidence>
<evidence type="ECO:0000256" key="1">
    <source>
        <dbReference type="SAM" id="MobiDB-lite"/>
    </source>
</evidence>
<protein>
    <submittedName>
        <fullName evidence="2">Uncharacterized protein</fullName>
    </submittedName>
</protein>
<dbReference type="AlphaFoldDB" id="A0A8H6KAV1"/>
<reference evidence="2" key="1">
    <citation type="journal article" date="2020" name="Phytopathology">
        <title>Genome Sequence Resources of Colletotrichum truncatum, C. plurivorum, C. musicola, and C. sojae: Four Species Pathogenic to Soybean (Glycine max).</title>
        <authorList>
            <person name="Rogerio F."/>
            <person name="Boufleur T.R."/>
            <person name="Ciampi-Guillardi M."/>
            <person name="Sukno S.A."/>
            <person name="Thon M.R."/>
            <person name="Massola Junior N.S."/>
            <person name="Baroncelli R."/>
        </authorList>
    </citation>
    <scope>NUCLEOTIDE SEQUENCE</scope>
    <source>
        <strain evidence="2">LFN0074</strain>
    </source>
</reference>
<sequence length="107" mass="11194">MGKVAESRIGAAAAAASFGDGDGQARNGPATIEFGGVRACREEYELKKFLGGDGTLKKERPATGTGASSWWTWSSRTGTGVDVELKLELELELELDWIDGAGASSKS</sequence>
<organism evidence="2 3">
    <name type="scientific">Colletotrichum musicola</name>
    <dbReference type="NCBI Taxonomy" id="2175873"/>
    <lineage>
        <taxon>Eukaryota</taxon>
        <taxon>Fungi</taxon>
        <taxon>Dikarya</taxon>
        <taxon>Ascomycota</taxon>
        <taxon>Pezizomycotina</taxon>
        <taxon>Sordariomycetes</taxon>
        <taxon>Hypocreomycetidae</taxon>
        <taxon>Glomerellales</taxon>
        <taxon>Glomerellaceae</taxon>
        <taxon>Colletotrichum</taxon>
        <taxon>Colletotrichum orchidearum species complex</taxon>
    </lineage>
</organism>
<name>A0A8H6KAV1_9PEZI</name>
<comment type="caution">
    <text evidence="2">The sequence shown here is derived from an EMBL/GenBank/DDBJ whole genome shotgun (WGS) entry which is preliminary data.</text>
</comment>
<proteinExistence type="predicted"/>
<dbReference type="Proteomes" id="UP000639643">
    <property type="component" value="Unassembled WGS sequence"/>
</dbReference>
<gene>
    <name evidence="2" type="ORF">CMUS01_08642</name>
</gene>